<organism evidence="3">
    <name type="scientific">marine sediment metagenome</name>
    <dbReference type="NCBI Taxonomy" id="412755"/>
    <lineage>
        <taxon>unclassified sequences</taxon>
        <taxon>metagenomes</taxon>
        <taxon>ecological metagenomes</taxon>
    </lineage>
</organism>
<dbReference type="InterPro" id="IPR027417">
    <property type="entry name" value="P-loop_NTPase"/>
</dbReference>
<reference evidence="3" key="1">
    <citation type="journal article" date="2014" name="Front. Microbiol.">
        <title>High frequency of phylogenetically diverse reductive dehalogenase-homologous genes in deep subseafloor sedimentary metagenomes.</title>
        <authorList>
            <person name="Kawai M."/>
            <person name="Futagami T."/>
            <person name="Toyoda A."/>
            <person name="Takaki Y."/>
            <person name="Nishi S."/>
            <person name="Hori S."/>
            <person name="Arai W."/>
            <person name="Tsubouchi T."/>
            <person name="Morono Y."/>
            <person name="Uchiyama I."/>
            <person name="Ito T."/>
            <person name="Fujiyama A."/>
            <person name="Inagaki F."/>
            <person name="Takami H."/>
        </authorList>
    </citation>
    <scope>NUCLEOTIDE SEQUENCE</scope>
    <source>
        <strain evidence="3">Expedition CK06-06</strain>
    </source>
</reference>
<evidence type="ECO:0000313" key="3">
    <source>
        <dbReference type="EMBL" id="GAH20676.1"/>
    </source>
</evidence>
<protein>
    <submittedName>
        <fullName evidence="3">Uncharacterized protein</fullName>
    </submittedName>
</protein>
<comment type="caution">
    <text evidence="3">The sequence shown here is derived from an EMBL/GenBank/DDBJ whole genome shotgun (WGS) entry which is preliminary data.</text>
</comment>
<feature type="non-terminal residue" evidence="3">
    <location>
        <position position="1"/>
    </location>
</feature>
<dbReference type="EMBL" id="BART01040787">
    <property type="protein sequence ID" value="GAH20676.1"/>
    <property type="molecule type" value="Genomic_DNA"/>
</dbReference>
<evidence type="ECO:0000256" key="2">
    <source>
        <dbReference type="ARBA" id="ARBA00023134"/>
    </source>
</evidence>
<dbReference type="GO" id="GO:0005525">
    <property type="term" value="F:GTP binding"/>
    <property type="evidence" value="ECO:0007669"/>
    <property type="project" value="UniProtKB-KW"/>
</dbReference>
<sequence>EIPLQHVPTISGDIATIKIGKLFFRLFDFAGQEQFKFLWKNFIKESDAVLIITDSTIRNVEKSRYFSGLVFDRNTQLVIAKITL</sequence>
<gene>
    <name evidence="3" type="ORF">S01H4_66134</name>
</gene>
<proteinExistence type="predicted"/>
<dbReference type="GO" id="GO:0003924">
    <property type="term" value="F:GTPase activity"/>
    <property type="evidence" value="ECO:0007669"/>
    <property type="project" value="InterPro"/>
</dbReference>
<dbReference type="Pfam" id="PF00025">
    <property type="entry name" value="Arf"/>
    <property type="match status" value="1"/>
</dbReference>
<keyword evidence="1" id="KW-0547">Nucleotide-binding</keyword>
<dbReference type="InterPro" id="IPR006689">
    <property type="entry name" value="Small_GTPase_ARF/SAR"/>
</dbReference>
<dbReference type="Gene3D" id="3.40.50.300">
    <property type="entry name" value="P-loop containing nucleotide triphosphate hydrolases"/>
    <property type="match status" value="1"/>
</dbReference>
<dbReference type="AlphaFoldDB" id="X1DIG0"/>
<dbReference type="SUPFAM" id="SSF52540">
    <property type="entry name" value="P-loop containing nucleoside triphosphate hydrolases"/>
    <property type="match status" value="1"/>
</dbReference>
<evidence type="ECO:0000256" key="1">
    <source>
        <dbReference type="ARBA" id="ARBA00022741"/>
    </source>
</evidence>
<accession>X1DIG0</accession>
<keyword evidence="2" id="KW-0342">GTP-binding</keyword>
<name>X1DIG0_9ZZZZ</name>
<feature type="non-terminal residue" evidence="3">
    <location>
        <position position="84"/>
    </location>
</feature>